<organism evidence="1 2">
    <name type="scientific">Pseudaminobacter soli</name>
    <name type="common">ex Li et al. 2025</name>
    <dbReference type="NCBI Taxonomy" id="1295366"/>
    <lineage>
        <taxon>Bacteria</taxon>
        <taxon>Pseudomonadati</taxon>
        <taxon>Pseudomonadota</taxon>
        <taxon>Alphaproteobacteria</taxon>
        <taxon>Hyphomicrobiales</taxon>
        <taxon>Phyllobacteriaceae</taxon>
        <taxon>Pseudaminobacter</taxon>
    </lineage>
</organism>
<proteinExistence type="predicted"/>
<sequence>MSAVAELFQRILRKTRRPATHALEAYLTGLFIEAPDHDPEIGSLVHVHNDGRVTGFIGVMPLPMAVEERTVRAAVCGSLMVDNHTDDPFAGARLMRAFLSGSQDITLTETANDISTAMWRKLRATVLPDYSLEWLRVIRPAGFVAEMAANAVGAARLLSPLARPIDSLIRRGAPGPRLSCLAAAVPEGTFPSAEVDDETTAALLTKWTEAYAVRPLWQPENLRRIVAEASSKALYGEMVRRVVTTRDGRPLGLFLYHGDPGRIGRVFQILAAPGRIGEVIDSMLAHANERGMVALRGRTQPVLLEALLGRRFVFLHASSSIVHTRDPTLLEPFLAGKAFFNGFAGESWSRLIGDRFD</sequence>
<name>A0A2P7SKY0_9HYPH</name>
<protein>
    <recommendedName>
        <fullName evidence="3">GNAT family N-acetyltransferase</fullName>
    </recommendedName>
</protein>
<reference evidence="1 2" key="1">
    <citation type="submission" date="2018-03" db="EMBL/GenBank/DDBJ databases">
        <title>The draft genome of Mesorhizobium soli JCM 19897.</title>
        <authorList>
            <person name="Li L."/>
            <person name="Liu L."/>
            <person name="Liang L."/>
            <person name="Wang T."/>
            <person name="Zhang X."/>
        </authorList>
    </citation>
    <scope>NUCLEOTIDE SEQUENCE [LARGE SCALE GENOMIC DNA]</scope>
    <source>
        <strain evidence="1 2">JCM 19897</strain>
    </source>
</reference>
<dbReference type="AlphaFoldDB" id="A0A2P7SKY0"/>
<evidence type="ECO:0000313" key="1">
    <source>
        <dbReference type="EMBL" id="PSJ63148.1"/>
    </source>
</evidence>
<accession>A0A2P7SKY0</accession>
<dbReference type="OrthoDB" id="3658990at2"/>
<evidence type="ECO:0008006" key="3">
    <source>
        <dbReference type="Google" id="ProtNLM"/>
    </source>
</evidence>
<keyword evidence="2" id="KW-1185">Reference proteome</keyword>
<comment type="caution">
    <text evidence="1">The sequence shown here is derived from an EMBL/GenBank/DDBJ whole genome shotgun (WGS) entry which is preliminary data.</text>
</comment>
<dbReference type="Proteomes" id="UP000240653">
    <property type="component" value="Unassembled WGS sequence"/>
</dbReference>
<gene>
    <name evidence="1" type="ORF">C7I85_04080</name>
</gene>
<dbReference type="EMBL" id="PXYL01000002">
    <property type="protein sequence ID" value="PSJ63148.1"/>
    <property type="molecule type" value="Genomic_DNA"/>
</dbReference>
<evidence type="ECO:0000313" key="2">
    <source>
        <dbReference type="Proteomes" id="UP000240653"/>
    </source>
</evidence>